<reference evidence="2" key="2">
    <citation type="submission" date="2023-07" db="EMBL/GenBank/DDBJ databases">
        <authorList>
            <consortium name="Lawrence Berkeley National Laboratory"/>
            <person name="Haridas S."/>
            <person name="Hensen N."/>
            <person name="Bonometti L."/>
            <person name="Westerberg I."/>
            <person name="Brannstrom I.O."/>
            <person name="Guillou S."/>
            <person name="Cros-Aarteil S."/>
            <person name="Calhoun S."/>
            <person name="Kuo A."/>
            <person name="Mondo S."/>
            <person name="Pangilinan J."/>
            <person name="Riley R."/>
            <person name="LaButti K."/>
            <person name="Andreopoulos B."/>
            <person name="Lipzen A."/>
            <person name="Chen C."/>
            <person name="Yanf M."/>
            <person name="Daum C."/>
            <person name="Ng V."/>
            <person name="Clum A."/>
            <person name="Steindorff A."/>
            <person name="Ohm R."/>
            <person name="Martin F."/>
            <person name="Silar P."/>
            <person name="Natvig D."/>
            <person name="Lalanne C."/>
            <person name="Gautier V."/>
            <person name="Ament-velasquez S.L."/>
            <person name="Kruys A."/>
            <person name="Hutchinson M.I."/>
            <person name="Powell A.J."/>
            <person name="Barry K."/>
            <person name="Miller A.N."/>
            <person name="Grigoriev I.V."/>
            <person name="Debuchy R."/>
            <person name="Gladieux P."/>
            <person name="Thoren M.H."/>
            <person name="Johannesson H."/>
        </authorList>
    </citation>
    <scope>NUCLEOTIDE SEQUENCE</scope>
    <source>
        <strain evidence="2">FGSC 1904</strain>
    </source>
</reference>
<feature type="compositionally biased region" description="Low complexity" evidence="1">
    <location>
        <begin position="368"/>
        <end position="384"/>
    </location>
</feature>
<feature type="compositionally biased region" description="Basic and acidic residues" evidence="1">
    <location>
        <begin position="1"/>
        <end position="13"/>
    </location>
</feature>
<feature type="region of interest" description="Disordered" evidence="1">
    <location>
        <begin position="694"/>
        <end position="721"/>
    </location>
</feature>
<comment type="caution">
    <text evidence="2">The sequence shown here is derived from an EMBL/GenBank/DDBJ whole genome shotgun (WGS) entry which is preliminary data.</text>
</comment>
<feature type="compositionally biased region" description="Polar residues" evidence="1">
    <location>
        <begin position="257"/>
        <end position="269"/>
    </location>
</feature>
<feature type="compositionally biased region" description="Low complexity" evidence="1">
    <location>
        <begin position="344"/>
        <end position="355"/>
    </location>
</feature>
<gene>
    <name evidence="2" type="ORF">B0T20DRAFT_473019</name>
</gene>
<dbReference type="AlphaFoldDB" id="A0AAE0P118"/>
<accession>A0AAE0P118</accession>
<evidence type="ECO:0000313" key="3">
    <source>
        <dbReference type="Proteomes" id="UP001281003"/>
    </source>
</evidence>
<evidence type="ECO:0000313" key="2">
    <source>
        <dbReference type="EMBL" id="KAK3391443.1"/>
    </source>
</evidence>
<organism evidence="2 3">
    <name type="scientific">Sordaria brevicollis</name>
    <dbReference type="NCBI Taxonomy" id="83679"/>
    <lineage>
        <taxon>Eukaryota</taxon>
        <taxon>Fungi</taxon>
        <taxon>Dikarya</taxon>
        <taxon>Ascomycota</taxon>
        <taxon>Pezizomycotina</taxon>
        <taxon>Sordariomycetes</taxon>
        <taxon>Sordariomycetidae</taxon>
        <taxon>Sordariales</taxon>
        <taxon>Sordariaceae</taxon>
        <taxon>Sordaria</taxon>
    </lineage>
</organism>
<feature type="compositionally biased region" description="Basic and acidic residues" evidence="1">
    <location>
        <begin position="87"/>
        <end position="97"/>
    </location>
</feature>
<feature type="compositionally biased region" description="Low complexity" evidence="1">
    <location>
        <begin position="444"/>
        <end position="457"/>
    </location>
</feature>
<keyword evidence="3" id="KW-1185">Reference proteome</keyword>
<name>A0AAE0P118_SORBR</name>
<evidence type="ECO:0000256" key="1">
    <source>
        <dbReference type="SAM" id="MobiDB-lite"/>
    </source>
</evidence>
<feature type="region of interest" description="Disordered" evidence="1">
    <location>
        <begin position="1"/>
        <end position="97"/>
    </location>
</feature>
<reference evidence="2" key="1">
    <citation type="journal article" date="2023" name="Mol. Phylogenet. Evol.">
        <title>Genome-scale phylogeny and comparative genomics of the fungal order Sordariales.</title>
        <authorList>
            <person name="Hensen N."/>
            <person name="Bonometti L."/>
            <person name="Westerberg I."/>
            <person name="Brannstrom I.O."/>
            <person name="Guillou S."/>
            <person name="Cros-Aarteil S."/>
            <person name="Calhoun S."/>
            <person name="Haridas S."/>
            <person name="Kuo A."/>
            <person name="Mondo S."/>
            <person name="Pangilinan J."/>
            <person name="Riley R."/>
            <person name="LaButti K."/>
            <person name="Andreopoulos B."/>
            <person name="Lipzen A."/>
            <person name="Chen C."/>
            <person name="Yan M."/>
            <person name="Daum C."/>
            <person name="Ng V."/>
            <person name="Clum A."/>
            <person name="Steindorff A."/>
            <person name="Ohm R.A."/>
            <person name="Martin F."/>
            <person name="Silar P."/>
            <person name="Natvig D.O."/>
            <person name="Lalanne C."/>
            <person name="Gautier V."/>
            <person name="Ament-Velasquez S.L."/>
            <person name="Kruys A."/>
            <person name="Hutchinson M.I."/>
            <person name="Powell A.J."/>
            <person name="Barry K."/>
            <person name="Miller A.N."/>
            <person name="Grigoriev I.V."/>
            <person name="Debuchy R."/>
            <person name="Gladieux P."/>
            <person name="Hiltunen Thoren M."/>
            <person name="Johannesson H."/>
        </authorList>
    </citation>
    <scope>NUCLEOTIDE SEQUENCE</scope>
    <source>
        <strain evidence="2">FGSC 1904</strain>
    </source>
</reference>
<protein>
    <submittedName>
        <fullName evidence="2">Uncharacterized protein</fullName>
    </submittedName>
</protein>
<feature type="compositionally biased region" description="Basic and acidic residues" evidence="1">
    <location>
        <begin position="32"/>
        <end position="46"/>
    </location>
</feature>
<sequence length="721" mass="79526">MDSSRESERKDPAEGTPLRAPRARTPVPDSPPRADAHAVHLPDNKDSTWVGIDEVPDASPPHSHGTRDEELDNVGMDALPAPQPSVEHAENREDAPRASEALRKASIMLRSKRPKSNAELGCNYFRQVMQLLEKKHRDIMFFEEIDNHTILHLDWASEVDDNQETDDSRKNKSVDRSDIASNLEWGKAMFFGDWLYSDNGQREYYIEVQIKHVSGEDDEVIRNLGINPNQVWTGMGLVKGIDSKLSSVKPKRSFLSSLASKHSGFQSSSEESDNEELKDDAALALTNMKRRRPLPSTPTKASPSADKTRGGTTPKTVHVGSEDTDLRGPTAAGSSPGLRWNPFSSSRRTTANSNSEQGAAAGPSTDQAPSSPRSGFARRFGSRSPQPGSDRPAGTGIPRSKPLVPHSTSFDSIDDDGDTIMSDETVEAEDNGGGDTTQSEIVIPGTPSLTPSPSSSPINYLSDSDNDQAGESSASKENQNPRDTRRSQGSRDLGHDNLSRVCTPDLDDSFAARKKRSSIYTVRVVAFSIARSQNENGFTGPPSSQRQGTLLGHGGWVAPPFEERVAKWKANYGHLPLSCSAIPEHERKLHDPPRTRCRALPVKFDYTIDDPPRYYGEPAPVWWELGDPCLDDVYWMFWQLLTGRQYIGFKRGSGFGFPRTNTSGDDALLARCPFKSPSGEATIGSMIKGECIRQREISPSRDIDMDSRKEKEKENENEKEE</sequence>
<dbReference type="Proteomes" id="UP001281003">
    <property type="component" value="Unassembled WGS sequence"/>
</dbReference>
<feature type="region of interest" description="Disordered" evidence="1">
    <location>
        <begin position="257"/>
        <end position="504"/>
    </location>
</feature>
<feature type="compositionally biased region" description="Polar residues" evidence="1">
    <location>
        <begin position="458"/>
        <end position="478"/>
    </location>
</feature>
<dbReference type="EMBL" id="JAUTDP010000013">
    <property type="protein sequence ID" value="KAK3391443.1"/>
    <property type="molecule type" value="Genomic_DNA"/>
</dbReference>
<proteinExistence type="predicted"/>